<dbReference type="Proteomes" id="UP000325434">
    <property type="component" value="Unassembled WGS sequence"/>
</dbReference>
<protein>
    <submittedName>
        <fullName evidence="2">Uncharacterized protein</fullName>
    </submittedName>
</protein>
<reference evidence="2" key="1">
    <citation type="submission" date="2019-04" db="EMBL/GenBank/DDBJ databases">
        <title>Friends and foes A comparative genomics study of 23 Aspergillus species from section Flavi.</title>
        <authorList>
            <consortium name="DOE Joint Genome Institute"/>
            <person name="Kjaerbolling I."/>
            <person name="Vesth T."/>
            <person name="Frisvad J.C."/>
            <person name="Nybo J.L."/>
            <person name="Theobald S."/>
            <person name="Kildgaard S."/>
            <person name="Isbrandt T."/>
            <person name="Kuo A."/>
            <person name="Sato A."/>
            <person name="Lyhne E.K."/>
            <person name="Kogle M.E."/>
            <person name="Wiebenga A."/>
            <person name="Kun R.S."/>
            <person name="Lubbers R.J."/>
            <person name="Makela M.R."/>
            <person name="Barry K."/>
            <person name="Chovatia M."/>
            <person name="Clum A."/>
            <person name="Daum C."/>
            <person name="Haridas S."/>
            <person name="He G."/>
            <person name="LaButti K."/>
            <person name="Lipzen A."/>
            <person name="Mondo S."/>
            <person name="Riley R."/>
            <person name="Salamov A."/>
            <person name="Simmons B.A."/>
            <person name="Magnuson J.K."/>
            <person name="Henrissat B."/>
            <person name="Mortensen U.H."/>
            <person name="Larsen T.O."/>
            <person name="Devries R.P."/>
            <person name="Grigoriev I.V."/>
            <person name="Machida M."/>
            <person name="Baker S.E."/>
            <person name="Andersen M.R."/>
        </authorList>
    </citation>
    <scope>NUCLEOTIDE SEQUENCE [LARGE SCALE GENOMIC DNA]</scope>
    <source>
        <strain evidence="2">CBS 121.62</strain>
    </source>
</reference>
<dbReference type="EMBL" id="ML734763">
    <property type="protein sequence ID" value="KAB8240230.1"/>
    <property type="molecule type" value="Genomic_DNA"/>
</dbReference>
<proteinExistence type="predicted"/>
<sequence length="245" mass="28117">MDSIPFLEATEVMQATEFILSLTDDQIRAHRAQMQQIFTRIGQVIPRQSVTAEHFLDSITKNLDSVIQFYVVDQTERIILSIPNEGDPLTQILSRRSADRGDFLTPLLKLLCCRWIAFQRREWEKENANPRSRSRPQPKEKRTARPFLKAEGIRQTNPIDAALKRGEKLLNAEDTTELSGISLLFLPSLSLLDHLSGTEQKRLNILLPRYPRATREAQTFASKNLLQAYQTLFNAYVGKGHEKEE</sequence>
<accession>A0A5N6GGD5</accession>
<dbReference type="AlphaFoldDB" id="A0A5N6GGD5"/>
<gene>
    <name evidence="2" type="ORF">BDV35DRAFT_374210</name>
</gene>
<name>A0A5N6GGD5_ASPFL</name>
<evidence type="ECO:0000256" key="1">
    <source>
        <dbReference type="SAM" id="MobiDB-lite"/>
    </source>
</evidence>
<feature type="region of interest" description="Disordered" evidence="1">
    <location>
        <begin position="126"/>
        <end position="145"/>
    </location>
</feature>
<evidence type="ECO:0000313" key="2">
    <source>
        <dbReference type="EMBL" id="KAB8240230.1"/>
    </source>
</evidence>
<organism evidence="2">
    <name type="scientific">Aspergillus flavus</name>
    <dbReference type="NCBI Taxonomy" id="5059"/>
    <lineage>
        <taxon>Eukaryota</taxon>
        <taxon>Fungi</taxon>
        <taxon>Dikarya</taxon>
        <taxon>Ascomycota</taxon>
        <taxon>Pezizomycotina</taxon>
        <taxon>Eurotiomycetes</taxon>
        <taxon>Eurotiomycetidae</taxon>
        <taxon>Eurotiales</taxon>
        <taxon>Aspergillaceae</taxon>
        <taxon>Aspergillus</taxon>
        <taxon>Aspergillus subgen. Circumdati</taxon>
    </lineage>
</organism>